<organism evidence="6 7">
    <name type="scientific">Microterricola viridarii</name>
    <dbReference type="NCBI Taxonomy" id="412690"/>
    <lineage>
        <taxon>Bacteria</taxon>
        <taxon>Bacillati</taxon>
        <taxon>Actinomycetota</taxon>
        <taxon>Actinomycetes</taxon>
        <taxon>Micrococcales</taxon>
        <taxon>Microbacteriaceae</taxon>
        <taxon>Microterricola</taxon>
    </lineage>
</organism>
<dbReference type="Pfam" id="PF01784">
    <property type="entry name" value="DUF34_NIF3"/>
    <property type="match status" value="1"/>
</dbReference>
<dbReference type="EMBL" id="LT629742">
    <property type="protein sequence ID" value="SDS78912.1"/>
    <property type="molecule type" value="Genomic_DNA"/>
</dbReference>
<proteinExistence type="inferred from homology"/>
<feature type="binding site" evidence="5">
    <location>
        <position position="236"/>
    </location>
    <ligand>
        <name>a divalent metal cation</name>
        <dbReference type="ChEBI" id="CHEBI:60240"/>
        <label>1</label>
    </ligand>
</feature>
<feature type="binding site" evidence="5">
    <location>
        <position position="105"/>
    </location>
    <ligand>
        <name>a divalent metal cation</name>
        <dbReference type="ChEBI" id="CHEBI:60240"/>
        <label>1</label>
    </ligand>
</feature>
<keyword evidence="7" id="KW-1185">Reference proteome</keyword>
<gene>
    <name evidence="6" type="ORF">SAMN04489834_2154</name>
</gene>
<protein>
    <recommendedName>
        <fullName evidence="3">GTP cyclohydrolase 1 type 2 homolog</fullName>
    </recommendedName>
</protein>
<dbReference type="Proteomes" id="UP000181956">
    <property type="component" value="Chromosome I"/>
</dbReference>
<reference evidence="7" key="1">
    <citation type="submission" date="2016-10" db="EMBL/GenBank/DDBJ databases">
        <authorList>
            <person name="Varghese N."/>
            <person name="Submissions S."/>
        </authorList>
    </citation>
    <scope>NUCLEOTIDE SEQUENCE [LARGE SCALE GENOMIC DNA]</scope>
    <source>
        <strain evidence="7">DSM 21772</strain>
    </source>
</reference>
<evidence type="ECO:0000313" key="6">
    <source>
        <dbReference type="EMBL" id="SDS78912.1"/>
    </source>
</evidence>
<evidence type="ECO:0000256" key="1">
    <source>
        <dbReference type="ARBA" id="ARBA00006964"/>
    </source>
</evidence>
<dbReference type="GO" id="GO:0005737">
    <property type="term" value="C:cytoplasm"/>
    <property type="evidence" value="ECO:0007669"/>
    <property type="project" value="TreeGrafter"/>
</dbReference>
<keyword evidence="4 5" id="KW-0479">Metal-binding</keyword>
<feature type="binding site" evidence="5">
    <location>
        <position position="67"/>
    </location>
    <ligand>
        <name>a divalent metal cation</name>
        <dbReference type="ChEBI" id="CHEBI:60240"/>
        <label>1</label>
    </ligand>
</feature>
<feature type="binding site" evidence="5">
    <location>
        <position position="240"/>
    </location>
    <ligand>
        <name>a divalent metal cation</name>
        <dbReference type="ChEBI" id="CHEBI:60240"/>
        <label>1</label>
    </ligand>
</feature>
<accession>A0A1H1V2D7</accession>
<comment type="similarity">
    <text evidence="1">Belongs to the GTP cyclohydrolase I type 2/NIF3 family.</text>
</comment>
<dbReference type="FunFam" id="3.40.1390.30:FF:000001">
    <property type="entry name" value="GTP cyclohydrolase 1 type 2"/>
    <property type="match status" value="1"/>
</dbReference>
<evidence type="ECO:0000256" key="3">
    <source>
        <dbReference type="ARBA" id="ARBA00022112"/>
    </source>
</evidence>
<evidence type="ECO:0000256" key="2">
    <source>
        <dbReference type="ARBA" id="ARBA00011643"/>
    </source>
</evidence>
<dbReference type="InterPro" id="IPR036069">
    <property type="entry name" value="DUF34/NIF3_sf"/>
</dbReference>
<sequence>MTTTLADVIRVAHELWPLDGAEPWDAPGLVSGDVQAPITRIVFAVDAVSDTVDEAIELGADLLIAHHPLLLRGVTSVAEDRYKGSLLRRLIKADCALLTAHTNADVVIDGVSDVIARRLGLVDAVAIDPGAGGTIDPRVGIGRVGSLPEPTTLGRLARAVAELLPATAGGVRVSGEYDAPVQSIALCGGAGDSLLARPAVLASDVYITSDLRHHPASEAREQARLGGGPALIDVSHWASEWLWLESAAAQLRLALPGVEVLVSELNTDPWNFVITQ</sequence>
<comment type="subunit">
    <text evidence="2">Homohexamer.</text>
</comment>
<evidence type="ECO:0000256" key="5">
    <source>
        <dbReference type="PIRSR" id="PIRSR602678-1"/>
    </source>
</evidence>
<dbReference type="SUPFAM" id="SSF102705">
    <property type="entry name" value="NIF3 (NGG1p interacting factor 3)-like"/>
    <property type="match status" value="1"/>
</dbReference>
<dbReference type="GO" id="GO:0046872">
    <property type="term" value="F:metal ion binding"/>
    <property type="evidence" value="ECO:0007669"/>
    <property type="project" value="UniProtKB-KW"/>
</dbReference>
<dbReference type="PANTHER" id="PTHR13799:SF14">
    <property type="entry name" value="GTP CYCLOHYDROLASE 1 TYPE 2 HOMOLOG"/>
    <property type="match status" value="1"/>
</dbReference>
<dbReference type="STRING" id="412690.SAMN04489834_2154"/>
<dbReference type="InterPro" id="IPR002678">
    <property type="entry name" value="DUF34/NIF3"/>
</dbReference>
<dbReference type="RefSeq" id="WP_083364039.1">
    <property type="nucleotide sequence ID" value="NZ_LT629742.1"/>
</dbReference>
<evidence type="ECO:0000313" key="7">
    <source>
        <dbReference type="Proteomes" id="UP000181956"/>
    </source>
</evidence>
<name>A0A1H1V2D7_9MICO</name>
<dbReference type="PANTHER" id="PTHR13799">
    <property type="entry name" value="NGG1 INTERACTING FACTOR 3"/>
    <property type="match status" value="1"/>
</dbReference>
<dbReference type="AlphaFoldDB" id="A0A1H1V2D7"/>
<evidence type="ECO:0000256" key="4">
    <source>
        <dbReference type="ARBA" id="ARBA00022723"/>
    </source>
</evidence>
<dbReference type="OrthoDB" id="9795763at2"/>
<dbReference type="NCBIfam" id="TIGR00486">
    <property type="entry name" value="YbgI_SA1388"/>
    <property type="match status" value="1"/>
</dbReference>
<dbReference type="Gene3D" id="3.40.1390.30">
    <property type="entry name" value="NIF3 (NGG1p interacting factor 3)-like"/>
    <property type="match status" value="2"/>
</dbReference>
<feature type="binding site" evidence="5">
    <location>
        <position position="66"/>
    </location>
    <ligand>
        <name>a divalent metal cation</name>
        <dbReference type="ChEBI" id="CHEBI:60240"/>
        <label>1</label>
    </ligand>
</feature>